<keyword evidence="1 2" id="KW-0808">Transferase</keyword>
<dbReference type="Gene3D" id="3.30.1540.10">
    <property type="entry name" value="formyl-coa transferase, domain 3"/>
    <property type="match status" value="2"/>
</dbReference>
<proteinExistence type="predicted"/>
<dbReference type="Proteomes" id="UP000295748">
    <property type="component" value="Chromosome"/>
</dbReference>
<dbReference type="RefSeq" id="WP_135063997.1">
    <property type="nucleotide sequence ID" value="NZ_CP038266.1"/>
</dbReference>
<dbReference type="Pfam" id="PF02515">
    <property type="entry name" value="CoA_transf_3"/>
    <property type="match status" value="2"/>
</dbReference>
<reference evidence="2 3" key="1">
    <citation type="submission" date="2019-03" db="EMBL/GenBank/DDBJ databases">
        <authorList>
            <person name="Dong K."/>
        </authorList>
    </citation>
    <scope>NUCLEOTIDE SEQUENCE [LARGE SCALE GENOMIC DNA]</scope>
    <source>
        <strain evidence="3">dk512</strain>
    </source>
</reference>
<evidence type="ECO:0000313" key="2">
    <source>
        <dbReference type="EMBL" id="QBR87991.1"/>
    </source>
</evidence>
<dbReference type="PANTHER" id="PTHR48207">
    <property type="entry name" value="SUCCINATE--HYDROXYMETHYLGLUTARATE COA-TRANSFERASE"/>
    <property type="match status" value="1"/>
</dbReference>
<organism evidence="2 3">
    <name type="scientific">Microbacterium wangchenii</name>
    <dbReference type="NCBI Taxonomy" id="2541726"/>
    <lineage>
        <taxon>Bacteria</taxon>
        <taxon>Bacillati</taxon>
        <taxon>Actinomycetota</taxon>
        <taxon>Actinomycetes</taxon>
        <taxon>Micrococcales</taxon>
        <taxon>Microbacteriaceae</taxon>
        <taxon>Microbacterium</taxon>
    </lineage>
</organism>
<accession>A0ABX5SPC8</accession>
<dbReference type="EMBL" id="CP038266">
    <property type="protein sequence ID" value="QBR87991.1"/>
    <property type="molecule type" value="Genomic_DNA"/>
</dbReference>
<dbReference type="GO" id="GO:0016740">
    <property type="term" value="F:transferase activity"/>
    <property type="evidence" value="ECO:0007669"/>
    <property type="project" value="UniProtKB-KW"/>
</dbReference>
<dbReference type="InterPro" id="IPR023606">
    <property type="entry name" value="CoA-Trfase_III_dom_1_sf"/>
</dbReference>
<dbReference type="PANTHER" id="PTHR48207:SF3">
    <property type="entry name" value="SUCCINATE--HYDROXYMETHYLGLUTARATE COA-TRANSFERASE"/>
    <property type="match status" value="1"/>
</dbReference>
<gene>
    <name evidence="2" type="ORF">E4K62_04335</name>
</gene>
<dbReference type="Gene3D" id="3.40.50.10540">
    <property type="entry name" value="Crotonobetainyl-coa:carnitine coa-transferase, domain 1"/>
    <property type="match status" value="2"/>
</dbReference>
<keyword evidence="3" id="KW-1185">Reference proteome</keyword>
<dbReference type="InterPro" id="IPR003673">
    <property type="entry name" value="CoA-Trfase_fam_III"/>
</dbReference>
<dbReference type="InterPro" id="IPR044855">
    <property type="entry name" value="CoA-Trfase_III_dom3_sf"/>
</dbReference>
<evidence type="ECO:0000313" key="3">
    <source>
        <dbReference type="Proteomes" id="UP000295748"/>
    </source>
</evidence>
<dbReference type="SUPFAM" id="SSF89796">
    <property type="entry name" value="CoA-transferase family III (CaiB/BaiF)"/>
    <property type="match status" value="2"/>
</dbReference>
<protein>
    <submittedName>
        <fullName evidence="2">CoA transferase</fullName>
    </submittedName>
</protein>
<name>A0ABX5SPC8_9MICO</name>
<evidence type="ECO:0000256" key="1">
    <source>
        <dbReference type="ARBA" id="ARBA00022679"/>
    </source>
</evidence>
<dbReference type="InterPro" id="IPR050483">
    <property type="entry name" value="CoA-transferase_III_domain"/>
</dbReference>
<sequence>MPAATDNTYLQGLRVLEVADELGEYAGKLLAGLGADVVKVEPPEGEVTRGYGPFLDDVAHGDRSLHFWHYNHGKRSVVIDVDTASGVDAFRRLAADADVILDTRPRGYLEQRGLGPAALAEVNPGLIYAKITHFGEDGPWVEYQGSDLIHLALGGMMMNSGYDPDPRGRYDTPPIAPQMWHAYHIAGEQMVMSIIAAACHRMVSGRGQYLSESVHQASATCTESDHPMWVALRIPYMRQTGRHASPVLTTRAIAPTKDGRYVMPYTTYVKNFPDSWPADIATLREYGMQGDLDDPQWEEPAYRVAHADLIADRMDKLIARSRFDADLWREMLAKGLTWAPVRAPEENLDDEHWRMRHTYTEVEHPELGRTFTYVGARWYSEQVSWRLDRRPPLLGEHTDEVAADWSNASAARRPVSGPHRAAPPDTVGASVHGAPLPLAGVRIVDLSWMLASAGAGRFLAAMGAEVIKVEHMSRLDGMRFAGMPYPDRAERDAATAPMRYPQQKSVNQSANFNEINTGKLGLSLDLKSQEGRAVLEDLIRTADMVVEGYSPGTMDRMGLGYERLRELNPRIIYVQQSGLGQRGTYGGAKAFGPTAQAFSGLTEMSGFPRPWPPAGIGYSYLDWFGAYNMATAMLAALYHRDMTGRGCWIDSSQVETGIYLQGSALLDFTANGRSWSRYGNRSPYKQAAPHGAYRADGEDRWVAIAAFTEGHWRSLVEVLGSPEWAGVDRFATLAGRLENQDELDALLQTCTRQWDRYELMHALQARGVPAGVTQDAHDKVELDPQLRQRRWLVELVHSEFGAWPAKDFPVTFSATPVHIGGLKDRHSPCYGEDTDDVLTRILGMSPADVAELQQRAVV</sequence>